<evidence type="ECO:0000313" key="2">
    <source>
        <dbReference type="Proteomes" id="UP000669179"/>
    </source>
</evidence>
<evidence type="ECO:0008006" key="3">
    <source>
        <dbReference type="Google" id="ProtNLM"/>
    </source>
</evidence>
<comment type="caution">
    <text evidence="1">The sequence shown here is derived from an EMBL/GenBank/DDBJ whole genome shotgun (WGS) entry which is preliminary data.</text>
</comment>
<name>A0A939TFU0_9ACTN</name>
<dbReference type="Proteomes" id="UP000669179">
    <property type="component" value="Unassembled WGS sequence"/>
</dbReference>
<keyword evidence="2" id="KW-1185">Reference proteome</keyword>
<dbReference type="EMBL" id="JAGEOJ010000028">
    <property type="protein sequence ID" value="MBO2454735.1"/>
    <property type="molecule type" value="Genomic_DNA"/>
</dbReference>
<accession>A0A939TFU0</accession>
<dbReference type="RefSeq" id="WP_208262954.1">
    <property type="nucleotide sequence ID" value="NZ_JAGEOJ010000028.1"/>
</dbReference>
<evidence type="ECO:0000313" key="1">
    <source>
        <dbReference type="EMBL" id="MBO2454735.1"/>
    </source>
</evidence>
<proteinExistence type="predicted"/>
<gene>
    <name evidence="1" type="ORF">J4573_47135</name>
</gene>
<protein>
    <recommendedName>
        <fullName evidence="3">DUF4185 domain-containing protein</fullName>
    </recommendedName>
</protein>
<sequence length="383" mass="40141">MPRPRGGVAVAAAAAVVSVAAVIAVIGPSSAPPPGDSAPPARVLSRYETAGPRNAIIRDCGFSVPDPAAAGRSLWLFCDSVWKGTTPGMWLGSTAAAGTYTPGRVPTRLTEIPQPPIQAVRPEGPPQPLLGTPPGLTIPGSGTPCTVSGVAYSASWVAGAARIPGTADLLLTYTDVCVNGQTITPEGFGIARYRPATNTLTQQKRLFFIPGGLPFQLNLGSPVFWRGHLYLYAYRCDVPVAGTCQGGRVTLARVPADPGAWQNPSAYTYRGPFGWTPDASQAQPVVPGAAPTGVHVEDFAAAGKGLVLIEQPDIAGSYRIWQASTPEGPWRVTRTGRMPCAGGSGVDLCRAYIGHPELSTRDDLLMSYYNPAEHHLSVRAVPW</sequence>
<dbReference type="AlphaFoldDB" id="A0A939TFU0"/>
<organism evidence="1 2">
    <name type="scientific">Actinomadura barringtoniae</name>
    <dbReference type="NCBI Taxonomy" id="1427535"/>
    <lineage>
        <taxon>Bacteria</taxon>
        <taxon>Bacillati</taxon>
        <taxon>Actinomycetota</taxon>
        <taxon>Actinomycetes</taxon>
        <taxon>Streptosporangiales</taxon>
        <taxon>Thermomonosporaceae</taxon>
        <taxon>Actinomadura</taxon>
    </lineage>
</organism>
<reference evidence="1" key="1">
    <citation type="submission" date="2021-03" db="EMBL/GenBank/DDBJ databases">
        <authorList>
            <person name="Kanchanasin P."/>
            <person name="Saeng-In P."/>
            <person name="Phongsopitanun W."/>
            <person name="Yuki M."/>
            <person name="Kudo T."/>
            <person name="Ohkuma M."/>
            <person name="Tanasupawat S."/>
        </authorList>
    </citation>
    <scope>NUCLEOTIDE SEQUENCE</scope>
    <source>
        <strain evidence="1">GKU 128</strain>
    </source>
</reference>